<dbReference type="InterPro" id="IPR009057">
    <property type="entry name" value="Homeodomain-like_sf"/>
</dbReference>
<dbReference type="PROSITE" id="PS01124">
    <property type="entry name" value="HTH_ARAC_FAMILY_2"/>
    <property type="match status" value="1"/>
</dbReference>
<proteinExistence type="predicted"/>
<evidence type="ECO:0000259" key="4">
    <source>
        <dbReference type="PROSITE" id="PS01124"/>
    </source>
</evidence>
<dbReference type="SMART" id="SM00342">
    <property type="entry name" value="HTH_ARAC"/>
    <property type="match status" value="1"/>
</dbReference>
<dbReference type="GO" id="GO:0043565">
    <property type="term" value="F:sequence-specific DNA binding"/>
    <property type="evidence" value="ECO:0007669"/>
    <property type="project" value="InterPro"/>
</dbReference>
<comment type="caution">
    <text evidence="5">The sequence shown here is derived from an EMBL/GenBank/DDBJ whole genome shotgun (WGS) entry which is preliminary data.</text>
</comment>
<dbReference type="Pfam" id="PF12833">
    <property type="entry name" value="HTH_18"/>
    <property type="match status" value="1"/>
</dbReference>
<evidence type="ECO:0000256" key="3">
    <source>
        <dbReference type="ARBA" id="ARBA00023163"/>
    </source>
</evidence>
<dbReference type="EMBL" id="VUNQ01000018">
    <property type="protein sequence ID" value="MSU01705.1"/>
    <property type="molecule type" value="Genomic_DNA"/>
</dbReference>
<keyword evidence="3" id="KW-0804">Transcription</keyword>
<sequence length="323" mass="37348">MKNIINEYYDPLLTNRGFLPVENKGDFCVMGKCWELSDSIGTGQYWIYEQKNLYCIKIHDFSFHEDKIVEMSVPRCLSITYYESISGEELIPYNRLEANCVKTFIGGDKPFKANIHKRIPIYSTGIEIFPSYYEEYLEKHYLGEYKSPYDAFQSIDETDDFPEMVMLLMQIKNYRGEGIAAKLFYDAKVTEAVALVVERQRKQDSQKQITLSAKDKELLLSVTAYIDDHYAFDITLDQLSKIACMGTTKLKTSFKLLHGCTITKYIQHRRMSKAEYLLSCTDLTINQIAQTVGYNSASRFSELFRKSTGILPNEYRIIASGNR</sequence>
<evidence type="ECO:0000256" key="2">
    <source>
        <dbReference type="ARBA" id="ARBA00023125"/>
    </source>
</evidence>
<dbReference type="Gene3D" id="1.10.10.60">
    <property type="entry name" value="Homeodomain-like"/>
    <property type="match status" value="2"/>
</dbReference>
<organism evidence="5 6">
    <name type="scientific">Tissierella pigra</name>
    <dbReference type="NCBI Taxonomy" id="2607614"/>
    <lineage>
        <taxon>Bacteria</taxon>
        <taxon>Bacillati</taxon>
        <taxon>Bacillota</taxon>
        <taxon>Tissierellia</taxon>
        <taxon>Tissierellales</taxon>
        <taxon>Tissierellaceae</taxon>
        <taxon>Tissierella</taxon>
    </lineage>
</organism>
<dbReference type="GO" id="GO:0003700">
    <property type="term" value="F:DNA-binding transcription factor activity"/>
    <property type="evidence" value="ECO:0007669"/>
    <property type="project" value="InterPro"/>
</dbReference>
<evidence type="ECO:0000313" key="5">
    <source>
        <dbReference type="EMBL" id="MSU01705.1"/>
    </source>
</evidence>
<dbReference type="InterPro" id="IPR018060">
    <property type="entry name" value="HTH_AraC"/>
</dbReference>
<evidence type="ECO:0000313" key="6">
    <source>
        <dbReference type="Proteomes" id="UP000469523"/>
    </source>
</evidence>
<dbReference type="InterPro" id="IPR018062">
    <property type="entry name" value="HTH_AraC-typ_CS"/>
</dbReference>
<accession>A0A6N7XYZ6</accession>
<dbReference type="Proteomes" id="UP000469523">
    <property type="component" value="Unassembled WGS sequence"/>
</dbReference>
<gene>
    <name evidence="5" type="ORF">FYJ83_09530</name>
</gene>
<dbReference type="PANTHER" id="PTHR47893:SF1">
    <property type="entry name" value="REGULATORY PROTEIN PCHR"/>
    <property type="match status" value="1"/>
</dbReference>
<protein>
    <submittedName>
        <fullName evidence="5">Helix-turn-helix transcriptional regulator</fullName>
    </submittedName>
</protein>
<evidence type="ECO:0000256" key="1">
    <source>
        <dbReference type="ARBA" id="ARBA00023015"/>
    </source>
</evidence>
<dbReference type="InterPro" id="IPR020449">
    <property type="entry name" value="Tscrpt_reg_AraC-type_HTH"/>
</dbReference>
<name>A0A6N7XYZ6_9FIRM</name>
<keyword evidence="2" id="KW-0238">DNA-binding</keyword>
<dbReference type="InterPro" id="IPR053142">
    <property type="entry name" value="PchR_regulatory_protein"/>
</dbReference>
<keyword evidence="1" id="KW-0805">Transcription regulation</keyword>
<dbReference type="RefSeq" id="WP_154440115.1">
    <property type="nucleotide sequence ID" value="NZ_JAHLPJ010000001.1"/>
</dbReference>
<dbReference type="AlphaFoldDB" id="A0A6N7XYZ6"/>
<feature type="domain" description="HTH araC/xylS-type" evidence="4">
    <location>
        <begin position="220"/>
        <end position="318"/>
    </location>
</feature>
<dbReference type="PANTHER" id="PTHR47893">
    <property type="entry name" value="REGULATORY PROTEIN PCHR"/>
    <property type="match status" value="1"/>
</dbReference>
<dbReference type="SUPFAM" id="SSF46689">
    <property type="entry name" value="Homeodomain-like"/>
    <property type="match status" value="1"/>
</dbReference>
<dbReference type="PROSITE" id="PS00041">
    <property type="entry name" value="HTH_ARAC_FAMILY_1"/>
    <property type="match status" value="1"/>
</dbReference>
<keyword evidence="6" id="KW-1185">Reference proteome</keyword>
<dbReference type="PRINTS" id="PR00032">
    <property type="entry name" value="HTHARAC"/>
</dbReference>
<reference evidence="5 6" key="1">
    <citation type="submission" date="2019-09" db="EMBL/GenBank/DDBJ databases">
        <title>In-depth cultivation of the pig gut microbiome towards novel bacterial diversity and tailored functional studies.</title>
        <authorList>
            <person name="Wylensek D."/>
            <person name="Hitch T.C.A."/>
            <person name="Clavel T."/>
        </authorList>
    </citation>
    <scope>NUCLEOTIDE SEQUENCE [LARGE SCALE GENOMIC DNA]</scope>
    <source>
        <strain evidence="5 6">WCA3-693-APC-4?</strain>
    </source>
</reference>